<evidence type="ECO:0000313" key="12">
    <source>
        <dbReference type="Proteomes" id="UP000031938"/>
    </source>
</evidence>
<evidence type="ECO:0000313" key="11">
    <source>
        <dbReference type="EMBL" id="KIL45140.1"/>
    </source>
</evidence>
<dbReference type="AlphaFoldDB" id="A0A0C2R4G7"/>
<feature type="transmembrane region" description="Helical" evidence="9">
    <location>
        <begin position="12"/>
        <end position="31"/>
    </location>
</feature>
<keyword evidence="4" id="KW-0997">Cell inner membrane</keyword>
<feature type="transmembrane region" description="Helical" evidence="9">
    <location>
        <begin position="123"/>
        <end position="142"/>
    </location>
</feature>
<evidence type="ECO:0000256" key="8">
    <source>
        <dbReference type="ARBA" id="ARBA00038436"/>
    </source>
</evidence>
<dbReference type="EMBL" id="JXRP01000018">
    <property type="protein sequence ID" value="KIL45140.1"/>
    <property type="molecule type" value="Genomic_DNA"/>
</dbReference>
<dbReference type="GO" id="GO:0015740">
    <property type="term" value="P:C4-dicarboxylate transport"/>
    <property type="evidence" value="ECO:0007669"/>
    <property type="project" value="TreeGrafter"/>
</dbReference>
<keyword evidence="3" id="KW-1003">Cell membrane</keyword>
<protein>
    <recommendedName>
        <fullName evidence="10">Tripartite ATP-independent periplasmic transporters DctQ component domain-containing protein</fullName>
    </recommendedName>
</protein>
<evidence type="ECO:0000259" key="10">
    <source>
        <dbReference type="Pfam" id="PF04290"/>
    </source>
</evidence>
<dbReference type="GO" id="GO:0005886">
    <property type="term" value="C:plasma membrane"/>
    <property type="evidence" value="ECO:0007669"/>
    <property type="project" value="UniProtKB-SubCell"/>
</dbReference>
<dbReference type="OrthoDB" id="9815614at2"/>
<sequence length="161" mass="18341">MKALTLIENTISGILFVFGIGISLYSVFTRYVLGQSQSWATEIYTMMLVWAIFIGFSTALRENKHISIDILYDKAGPALKKFCQMITLLVGIGFSLFIAWTGMEMVLTAYDQGIKTIDVGVPVWINYLIMPITGVLLFIRFCEKAYRFFIKKETEISEVDY</sequence>
<comment type="similarity">
    <text evidence="8">Belongs to the TRAP transporter small permease family.</text>
</comment>
<evidence type="ECO:0000256" key="7">
    <source>
        <dbReference type="ARBA" id="ARBA00023136"/>
    </source>
</evidence>
<keyword evidence="6 9" id="KW-1133">Transmembrane helix</keyword>
<keyword evidence="7 9" id="KW-0472">Membrane</keyword>
<dbReference type="PANTHER" id="PTHR35011">
    <property type="entry name" value="2,3-DIKETO-L-GULONATE TRAP TRANSPORTER SMALL PERMEASE PROTEIN YIAM"/>
    <property type="match status" value="1"/>
</dbReference>
<dbReference type="InterPro" id="IPR007387">
    <property type="entry name" value="TRAP_DctQ"/>
</dbReference>
<evidence type="ECO:0000256" key="9">
    <source>
        <dbReference type="SAM" id="Phobius"/>
    </source>
</evidence>
<dbReference type="RefSeq" id="WP_052474794.1">
    <property type="nucleotide sequence ID" value="NZ_JXRP01000018.1"/>
</dbReference>
<dbReference type="GO" id="GO:0022857">
    <property type="term" value="F:transmembrane transporter activity"/>
    <property type="evidence" value="ECO:0007669"/>
    <property type="project" value="TreeGrafter"/>
</dbReference>
<feature type="transmembrane region" description="Helical" evidence="9">
    <location>
        <begin position="43"/>
        <end position="61"/>
    </location>
</feature>
<dbReference type="PANTHER" id="PTHR35011:SF2">
    <property type="entry name" value="2,3-DIKETO-L-GULONATE TRAP TRANSPORTER SMALL PERMEASE PROTEIN YIAM"/>
    <property type="match status" value="1"/>
</dbReference>
<accession>A0A0C2R4G7</accession>
<keyword evidence="5 9" id="KW-0812">Transmembrane</keyword>
<dbReference type="Proteomes" id="UP000031938">
    <property type="component" value="Unassembled WGS sequence"/>
</dbReference>
<evidence type="ECO:0000256" key="6">
    <source>
        <dbReference type="ARBA" id="ARBA00022989"/>
    </source>
</evidence>
<keyword evidence="2" id="KW-0813">Transport</keyword>
<evidence type="ECO:0000256" key="5">
    <source>
        <dbReference type="ARBA" id="ARBA00022692"/>
    </source>
</evidence>
<evidence type="ECO:0000256" key="3">
    <source>
        <dbReference type="ARBA" id="ARBA00022475"/>
    </source>
</evidence>
<evidence type="ECO:0000256" key="4">
    <source>
        <dbReference type="ARBA" id="ARBA00022519"/>
    </source>
</evidence>
<dbReference type="STRING" id="889306.KP78_26840"/>
<proteinExistence type="inferred from homology"/>
<comment type="caution">
    <text evidence="11">The sequence shown here is derived from an EMBL/GenBank/DDBJ whole genome shotgun (WGS) entry which is preliminary data.</text>
</comment>
<reference evidence="11 12" key="1">
    <citation type="submission" date="2015-01" db="EMBL/GenBank/DDBJ databases">
        <title>Genome sequencing of Jeotgalibacillus soli.</title>
        <authorList>
            <person name="Goh K.M."/>
            <person name="Chan K.-G."/>
            <person name="Yaakop A.S."/>
            <person name="Ee R."/>
            <person name="Gan H.M."/>
            <person name="Chan C.S."/>
        </authorList>
    </citation>
    <scope>NUCLEOTIDE SEQUENCE [LARGE SCALE GENOMIC DNA]</scope>
    <source>
        <strain evidence="11 12">P9</strain>
    </source>
</reference>
<name>A0A0C2R4G7_9BACL</name>
<comment type="subcellular location">
    <subcellularLocation>
        <location evidence="1">Cell inner membrane</location>
        <topology evidence="1">Multi-pass membrane protein</topology>
    </subcellularLocation>
</comment>
<evidence type="ECO:0000256" key="1">
    <source>
        <dbReference type="ARBA" id="ARBA00004429"/>
    </source>
</evidence>
<dbReference type="Pfam" id="PF04290">
    <property type="entry name" value="DctQ"/>
    <property type="match status" value="1"/>
</dbReference>
<dbReference type="PATRIC" id="fig|889306.3.peg.2697"/>
<evidence type="ECO:0000256" key="2">
    <source>
        <dbReference type="ARBA" id="ARBA00022448"/>
    </source>
</evidence>
<organism evidence="11 12">
    <name type="scientific">Jeotgalibacillus soli</name>
    <dbReference type="NCBI Taxonomy" id="889306"/>
    <lineage>
        <taxon>Bacteria</taxon>
        <taxon>Bacillati</taxon>
        <taxon>Bacillota</taxon>
        <taxon>Bacilli</taxon>
        <taxon>Bacillales</taxon>
        <taxon>Caryophanaceae</taxon>
        <taxon>Jeotgalibacillus</taxon>
    </lineage>
</organism>
<feature type="transmembrane region" description="Helical" evidence="9">
    <location>
        <begin position="82"/>
        <end position="103"/>
    </location>
</feature>
<feature type="domain" description="Tripartite ATP-independent periplasmic transporters DctQ component" evidence="10">
    <location>
        <begin position="20"/>
        <end position="147"/>
    </location>
</feature>
<gene>
    <name evidence="11" type="ORF">KP78_26840</name>
</gene>
<dbReference type="InterPro" id="IPR055348">
    <property type="entry name" value="DctQ"/>
</dbReference>
<keyword evidence="12" id="KW-1185">Reference proteome</keyword>